<protein>
    <submittedName>
        <fullName evidence="1">Uncharacterized protein</fullName>
    </submittedName>
</protein>
<proteinExistence type="predicted"/>
<accession>A0A4Z2FW10</accession>
<evidence type="ECO:0000313" key="2">
    <source>
        <dbReference type="Proteomes" id="UP000314294"/>
    </source>
</evidence>
<gene>
    <name evidence="1" type="ORF">EYF80_044353</name>
</gene>
<evidence type="ECO:0000313" key="1">
    <source>
        <dbReference type="EMBL" id="TNN45448.1"/>
    </source>
</evidence>
<sequence length="75" mass="8279">MSELWVRGQQVRLSIGGSSPTLVDVSLSKTLHPEVLPVAVSTLYDYLRIENAEETLLENKGKQFPSSVASHESPR</sequence>
<comment type="caution">
    <text evidence="1">The sequence shown here is derived from an EMBL/GenBank/DDBJ whole genome shotgun (WGS) entry which is preliminary data.</text>
</comment>
<keyword evidence="2" id="KW-1185">Reference proteome</keyword>
<dbReference type="EMBL" id="SRLO01000846">
    <property type="protein sequence ID" value="TNN45448.1"/>
    <property type="molecule type" value="Genomic_DNA"/>
</dbReference>
<reference evidence="1 2" key="1">
    <citation type="submission" date="2019-03" db="EMBL/GenBank/DDBJ databases">
        <title>First draft genome of Liparis tanakae, snailfish: a comprehensive survey of snailfish specific genes.</title>
        <authorList>
            <person name="Kim W."/>
            <person name="Song I."/>
            <person name="Jeong J.-H."/>
            <person name="Kim D."/>
            <person name="Kim S."/>
            <person name="Ryu S."/>
            <person name="Song J.Y."/>
            <person name="Lee S.K."/>
        </authorList>
    </citation>
    <scope>NUCLEOTIDE SEQUENCE [LARGE SCALE GENOMIC DNA]</scope>
    <source>
        <tissue evidence="1">Muscle</tissue>
    </source>
</reference>
<dbReference type="AlphaFoldDB" id="A0A4Z2FW10"/>
<name>A0A4Z2FW10_9TELE</name>
<dbReference type="Proteomes" id="UP000314294">
    <property type="component" value="Unassembled WGS sequence"/>
</dbReference>
<organism evidence="1 2">
    <name type="scientific">Liparis tanakae</name>
    <name type="common">Tanaka's snailfish</name>
    <dbReference type="NCBI Taxonomy" id="230148"/>
    <lineage>
        <taxon>Eukaryota</taxon>
        <taxon>Metazoa</taxon>
        <taxon>Chordata</taxon>
        <taxon>Craniata</taxon>
        <taxon>Vertebrata</taxon>
        <taxon>Euteleostomi</taxon>
        <taxon>Actinopterygii</taxon>
        <taxon>Neopterygii</taxon>
        <taxon>Teleostei</taxon>
        <taxon>Neoteleostei</taxon>
        <taxon>Acanthomorphata</taxon>
        <taxon>Eupercaria</taxon>
        <taxon>Perciformes</taxon>
        <taxon>Cottioidei</taxon>
        <taxon>Cottales</taxon>
        <taxon>Liparidae</taxon>
        <taxon>Liparis</taxon>
    </lineage>
</organism>